<gene>
    <name evidence="3" type="ORF">DKT75_17520</name>
</gene>
<dbReference type="InterPro" id="IPR007159">
    <property type="entry name" value="SpoVT-AbrB_dom"/>
</dbReference>
<keyword evidence="4" id="KW-1185">Reference proteome</keyword>
<feature type="domain" description="SpoVT-AbrB" evidence="2">
    <location>
        <begin position="3"/>
        <end position="49"/>
    </location>
</feature>
<dbReference type="GO" id="GO:0003677">
    <property type="term" value="F:DNA binding"/>
    <property type="evidence" value="ECO:0007669"/>
    <property type="project" value="UniProtKB-UniRule"/>
</dbReference>
<keyword evidence="1" id="KW-0238">DNA-binding</keyword>
<dbReference type="EMBL" id="QGKL01000042">
    <property type="protein sequence ID" value="PWQ93429.1"/>
    <property type="molecule type" value="Genomic_DNA"/>
</dbReference>
<name>A0A317C576_9GAMM</name>
<proteinExistence type="predicted"/>
<dbReference type="Gene3D" id="2.10.260.10">
    <property type="match status" value="1"/>
</dbReference>
<dbReference type="AlphaFoldDB" id="A0A317C576"/>
<dbReference type="SUPFAM" id="SSF89447">
    <property type="entry name" value="AbrB/MazE/MraZ-like"/>
    <property type="match status" value="1"/>
</dbReference>
<dbReference type="SMART" id="SM00966">
    <property type="entry name" value="SpoVT_AbrB"/>
    <property type="match status" value="1"/>
</dbReference>
<dbReference type="PROSITE" id="PS51740">
    <property type="entry name" value="SPOVT_ABRB"/>
    <property type="match status" value="1"/>
</dbReference>
<dbReference type="NCBIfam" id="TIGR01439">
    <property type="entry name" value="lp_hng_hel_AbrB"/>
    <property type="match status" value="1"/>
</dbReference>
<dbReference type="Proteomes" id="UP000245506">
    <property type="component" value="Unassembled WGS sequence"/>
</dbReference>
<dbReference type="RefSeq" id="WP_109825204.1">
    <property type="nucleotide sequence ID" value="NZ_QGKL01000042.1"/>
</dbReference>
<dbReference type="Pfam" id="PF04014">
    <property type="entry name" value="MazE_antitoxin"/>
    <property type="match status" value="1"/>
</dbReference>
<reference evidence="3 4" key="1">
    <citation type="submission" date="2018-05" db="EMBL/GenBank/DDBJ databases">
        <title>Leucothrix arctica sp. nov., isolated from Arctic seawater.</title>
        <authorList>
            <person name="Choi A."/>
            <person name="Baek K."/>
        </authorList>
    </citation>
    <scope>NUCLEOTIDE SEQUENCE [LARGE SCALE GENOMIC DNA]</scope>
    <source>
        <strain evidence="3 4">IMCC9719</strain>
    </source>
</reference>
<accession>A0A317C576</accession>
<comment type="caution">
    <text evidence="3">The sequence shown here is derived from an EMBL/GenBank/DDBJ whole genome shotgun (WGS) entry which is preliminary data.</text>
</comment>
<evidence type="ECO:0000313" key="3">
    <source>
        <dbReference type="EMBL" id="PWQ93429.1"/>
    </source>
</evidence>
<evidence type="ECO:0000313" key="4">
    <source>
        <dbReference type="Proteomes" id="UP000245506"/>
    </source>
</evidence>
<sequence>MNALISTMTQKGQVTIPKHVRDRLNLVTGDKVEFIVNDRNEVVIKPITRKAMEVAGLLSKYKKAQPVSVEEMNQIVV</sequence>
<evidence type="ECO:0000259" key="2">
    <source>
        <dbReference type="PROSITE" id="PS51740"/>
    </source>
</evidence>
<organism evidence="3 4">
    <name type="scientific">Leucothrix arctica</name>
    <dbReference type="NCBI Taxonomy" id="1481894"/>
    <lineage>
        <taxon>Bacteria</taxon>
        <taxon>Pseudomonadati</taxon>
        <taxon>Pseudomonadota</taxon>
        <taxon>Gammaproteobacteria</taxon>
        <taxon>Thiotrichales</taxon>
        <taxon>Thiotrichaceae</taxon>
        <taxon>Leucothrix</taxon>
    </lineage>
</organism>
<evidence type="ECO:0000256" key="1">
    <source>
        <dbReference type="PROSITE-ProRule" id="PRU01076"/>
    </source>
</evidence>
<dbReference type="OrthoDB" id="9809003at2"/>
<protein>
    <submittedName>
        <fullName evidence="3">AbrB family transcriptional regulator</fullName>
    </submittedName>
</protein>
<dbReference type="InterPro" id="IPR037914">
    <property type="entry name" value="SpoVT-AbrB_sf"/>
</dbReference>